<dbReference type="Pfam" id="PF00271">
    <property type="entry name" value="Helicase_C"/>
    <property type="match status" value="1"/>
</dbReference>
<keyword evidence="17" id="KW-1185">Reference proteome</keyword>
<dbReference type="InterPro" id="IPR014001">
    <property type="entry name" value="Helicase_ATP-bd"/>
</dbReference>
<dbReference type="EC" id="3.6.4.13" evidence="1"/>
<sequence length="564" mass="63255">MKTIEFKDLNINPHILKTIEELGFEAPTPIQAQALPKLYEGKDIIGQAQTGTGKTAAFGIPMIEKVDLNDKTVQILILTPTRELSMQVADELRKFSKHVYGMKSLAIYGGQPIDRQIKALKQGVQIVVGTPGRIIDHIKRKTLKLDHVVGVVLDEADQMLDMGFLEDIETILESTPRERQTAMFSATMPKEIENIAKKYMKKPEKIKVVHKELTVPQIAQYYFEVRNHEKLDALCRVLDMEESDLGIIFCRTKKGVDELVESLQSRGYSVEGLHGDLKQSQRDRVMKKFRDGTIELLVATDVAARGIDVDDVELVVNYDIPEDFEYYVHRIGRTGRAGKLGLAYTFVAGRQIRTLKALETYAKTRIKRKSLPTINDIAEKQRETIAKNITATIEKGGIAEYTTFVEKLSEEYSSIDIAAALMKLMINKNDEDAIEAAQDVASTDTGAEAGMVRMFLNIGKKHGINPGHILGAITGEAGIDGNMVGVIDILETFTFVEVPEQYANQVLQAMNKNRIKGRQINMEPANAGKRERRFSNDSANKGRRFNDDSANKGRRTNMEGRKRR</sequence>
<comment type="similarity">
    <text evidence="8">Belongs to the DEAD box helicase family.</text>
</comment>
<evidence type="ECO:0000256" key="3">
    <source>
        <dbReference type="ARBA" id="ARBA00022741"/>
    </source>
</evidence>
<evidence type="ECO:0000259" key="13">
    <source>
        <dbReference type="PROSITE" id="PS51192"/>
    </source>
</evidence>
<dbReference type="InterPro" id="IPR012677">
    <property type="entry name" value="Nucleotide-bd_a/b_plait_sf"/>
</dbReference>
<evidence type="ECO:0000256" key="9">
    <source>
        <dbReference type="ARBA" id="ARBA00047984"/>
    </source>
</evidence>
<keyword evidence="6" id="KW-0067">ATP-binding</keyword>
<dbReference type="GO" id="GO:0005524">
    <property type="term" value="F:ATP binding"/>
    <property type="evidence" value="ECO:0007669"/>
    <property type="project" value="UniProtKB-KW"/>
</dbReference>
<evidence type="ECO:0000256" key="1">
    <source>
        <dbReference type="ARBA" id="ARBA00012552"/>
    </source>
</evidence>
<dbReference type="Proteomes" id="UP000198304">
    <property type="component" value="Unassembled WGS sequence"/>
</dbReference>
<dbReference type="CDD" id="cd00268">
    <property type="entry name" value="DEADc"/>
    <property type="match status" value="1"/>
</dbReference>
<dbReference type="GO" id="GO:0005840">
    <property type="term" value="C:ribosome"/>
    <property type="evidence" value="ECO:0007669"/>
    <property type="project" value="TreeGrafter"/>
</dbReference>
<accession>A0A239JU83</accession>
<dbReference type="InterPro" id="IPR001650">
    <property type="entry name" value="Helicase_C-like"/>
</dbReference>
<evidence type="ECO:0000256" key="6">
    <source>
        <dbReference type="ARBA" id="ARBA00022840"/>
    </source>
</evidence>
<dbReference type="InterPro" id="IPR005580">
    <property type="entry name" value="DbpA/CsdA_RNA-bd_dom"/>
</dbReference>
<dbReference type="CDD" id="cd12252">
    <property type="entry name" value="RRM_DbpA"/>
    <property type="match status" value="1"/>
</dbReference>
<feature type="domain" description="Helicase C-terminal" evidence="14">
    <location>
        <begin position="217"/>
        <end position="378"/>
    </location>
</feature>
<evidence type="ECO:0000256" key="10">
    <source>
        <dbReference type="ARBA" id="ARBA00067932"/>
    </source>
</evidence>
<dbReference type="InterPro" id="IPR027417">
    <property type="entry name" value="P-loop_NTPase"/>
</dbReference>
<dbReference type="PROSITE" id="PS51192">
    <property type="entry name" value="HELICASE_ATP_BIND_1"/>
    <property type="match status" value="1"/>
</dbReference>
<keyword evidence="5 16" id="KW-0347">Helicase</keyword>
<evidence type="ECO:0000256" key="7">
    <source>
        <dbReference type="ARBA" id="ARBA00023016"/>
    </source>
</evidence>
<dbReference type="GO" id="GO:0016787">
    <property type="term" value="F:hydrolase activity"/>
    <property type="evidence" value="ECO:0007669"/>
    <property type="project" value="UniProtKB-KW"/>
</dbReference>
<evidence type="ECO:0000313" key="17">
    <source>
        <dbReference type="Proteomes" id="UP000198304"/>
    </source>
</evidence>
<name>A0A239JU83_9FIRM</name>
<evidence type="ECO:0000256" key="8">
    <source>
        <dbReference type="ARBA" id="ARBA00038437"/>
    </source>
</evidence>
<dbReference type="Pfam" id="PF03880">
    <property type="entry name" value="DbpA"/>
    <property type="match status" value="1"/>
</dbReference>
<dbReference type="PANTHER" id="PTHR47963:SF5">
    <property type="entry name" value="DEAD-BOX ATP-DEPENDENT RNA HELICASE CSHA"/>
    <property type="match status" value="1"/>
</dbReference>
<dbReference type="SMART" id="SM00490">
    <property type="entry name" value="HELICc"/>
    <property type="match status" value="1"/>
</dbReference>
<dbReference type="AlphaFoldDB" id="A0A239JU83"/>
<dbReference type="InterPro" id="IPR044742">
    <property type="entry name" value="DEAD/DEAH_RhlB"/>
</dbReference>
<feature type="domain" description="DEAD-box RNA helicase Q" evidence="15">
    <location>
        <begin position="4"/>
        <end position="32"/>
    </location>
</feature>
<gene>
    <name evidence="16" type="ORF">SAMN05446037_103911</name>
</gene>
<dbReference type="InterPro" id="IPR057325">
    <property type="entry name" value="DeaD_dimer"/>
</dbReference>
<evidence type="ECO:0000256" key="5">
    <source>
        <dbReference type="ARBA" id="ARBA00022806"/>
    </source>
</evidence>
<dbReference type="PANTHER" id="PTHR47963">
    <property type="entry name" value="DEAD-BOX ATP-DEPENDENT RNA HELICASE 47, MITOCHONDRIAL"/>
    <property type="match status" value="1"/>
</dbReference>
<keyword evidence="3" id="KW-0547">Nucleotide-binding</keyword>
<dbReference type="SMART" id="SM00487">
    <property type="entry name" value="DEXDc"/>
    <property type="match status" value="1"/>
</dbReference>
<evidence type="ECO:0000313" key="16">
    <source>
        <dbReference type="EMBL" id="SNT09269.1"/>
    </source>
</evidence>
<feature type="short sequence motif" description="Q motif" evidence="11">
    <location>
        <begin position="4"/>
        <end position="32"/>
    </location>
</feature>
<organism evidence="16 17">
    <name type="scientific">Anaerovirgula multivorans</name>
    <dbReference type="NCBI Taxonomy" id="312168"/>
    <lineage>
        <taxon>Bacteria</taxon>
        <taxon>Bacillati</taxon>
        <taxon>Bacillota</taxon>
        <taxon>Clostridia</taxon>
        <taxon>Peptostreptococcales</taxon>
        <taxon>Natronincolaceae</taxon>
        <taxon>Anaerovirgula</taxon>
    </lineage>
</organism>
<dbReference type="GO" id="GO:0009409">
    <property type="term" value="P:response to cold"/>
    <property type="evidence" value="ECO:0007669"/>
    <property type="project" value="TreeGrafter"/>
</dbReference>
<dbReference type="InterPro" id="IPR014014">
    <property type="entry name" value="RNA_helicase_DEAD_Q_motif"/>
</dbReference>
<dbReference type="PROSITE" id="PS51195">
    <property type="entry name" value="Q_MOTIF"/>
    <property type="match status" value="1"/>
</dbReference>
<keyword evidence="4" id="KW-0378">Hydrolase</keyword>
<comment type="catalytic activity">
    <reaction evidence="9">
        <text>ATP + H2O = ADP + phosphate + H(+)</text>
        <dbReference type="Rhea" id="RHEA:13065"/>
        <dbReference type="ChEBI" id="CHEBI:15377"/>
        <dbReference type="ChEBI" id="CHEBI:15378"/>
        <dbReference type="ChEBI" id="CHEBI:30616"/>
        <dbReference type="ChEBI" id="CHEBI:43474"/>
        <dbReference type="ChEBI" id="CHEBI:456216"/>
        <dbReference type="EC" id="3.6.4.13"/>
    </reaction>
</comment>
<evidence type="ECO:0000256" key="12">
    <source>
        <dbReference type="SAM" id="MobiDB-lite"/>
    </source>
</evidence>
<keyword evidence="7" id="KW-0346">Stress response</keyword>
<dbReference type="SUPFAM" id="SSF52540">
    <property type="entry name" value="P-loop containing nucleoside triphosphate hydrolases"/>
    <property type="match status" value="1"/>
</dbReference>
<evidence type="ECO:0000256" key="4">
    <source>
        <dbReference type="ARBA" id="ARBA00022801"/>
    </source>
</evidence>
<reference evidence="16 17" key="1">
    <citation type="submission" date="2017-06" db="EMBL/GenBank/DDBJ databases">
        <authorList>
            <person name="Kim H.J."/>
            <person name="Triplett B.A."/>
        </authorList>
    </citation>
    <scope>NUCLEOTIDE SEQUENCE [LARGE SCALE GENOMIC DNA]</scope>
    <source>
        <strain evidence="16 17">SCA</strain>
    </source>
</reference>
<dbReference type="InterPro" id="IPR011545">
    <property type="entry name" value="DEAD/DEAH_box_helicase_dom"/>
</dbReference>
<dbReference type="Gene3D" id="3.40.50.300">
    <property type="entry name" value="P-loop containing nucleotide triphosphate hydrolases"/>
    <property type="match status" value="2"/>
</dbReference>
<dbReference type="Pfam" id="PF00270">
    <property type="entry name" value="DEAD"/>
    <property type="match status" value="1"/>
</dbReference>
<dbReference type="CDD" id="cd18787">
    <property type="entry name" value="SF2_C_DEAD"/>
    <property type="match status" value="1"/>
</dbReference>
<dbReference type="Gene3D" id="3.30.70.330">
    <property type="match status" value="1"/>
</dbReference>
<dbReference type="EMBL" id="FZOJ01000039">
    <property type="protein sequence ID" value="SNT09269.1"/>
    <property type="molecule type" value="Genomic_DNA"/>
</dbReference>
<feature type="domain" description="Helicase ATP-binding" evidence="13">
    <location>
        <begin position="35"/>
        <end position="206"/>
    </location>
</feature>
<dbReference type="PROSITE" id="PS51194">
    <property type="entry name" value="HELICASE_CTER"/>
    <property type="match status" value="1"/>
</dbReference>
<protein>
    <recommendedName>
        <fullName evidence="10">ATP-dependent RNA helicase CshA</fullName>
        <ecNumber evidence="1">3.6.4.13</ecNumber>
    </recommendedName>
</protein>
<dbReference type="RefSeq" id="WP_089285123.1">
    <property type="nucleotide sequence ID" value="NZ_FZOJ01000039.1"/>
</dbReference>
<evidence type="ECO:0000259" key="15">
    <source>
        <dbReference type="PROSITE" id="PS51195"/>
    </source>
</evidence>
<evidence type="ECO:0000256" key="11">
    <source>
        <dbReference type="PROSITE-ProRule" id="PRU00552"/>
    </source>
</evidence>
<proteinExistence type="inferred from homology"/>
<dbReference type="FunFam" id="3.40.50.300:FF:000108">
    <property type="entry name" value="ATP-dependent RNA helicase RhlE"/>
    <property type="match status" value="1"/>
</dbReference>
<evidence type="ECO:0000256" key="2">
    <source>
        <dbReference type="ARBA" id="ARBA00022490"/>
    </source>
</evidence>
<dbReference type="OrthoDB" id="9805696at2"/>
<dbReference type="Pfam" id="PF25399">
    <property type="entry name" value="DeaD_dimer"/>
    <property type="match status" value="1"/>
</dbReference>
<keyword evidence="2" id="KW-0963">Cytoplasm</keyword>
<evidence type="ECO:0000259" key="14">
    <source>
        <dbReference type="PROSITE" id="PS51194"/>
    </source>
</evidence>
<feature type="region of interest" description="Disordered" evidence="12">
    <location>
        <begin position="522"/>
        <end position="564"/>
    </location>
</feature>
<feature type="compositionally biased region" description="Basic and acidic residues" evidence="12">
    <location>
        <begin position="544"/>
        <end position="564"/>
    </location>
</feature>
<dbReference type="GO" id="GO:0005829">
    <property type="term" value="C:cytosol"/>
    <property type="evidence" value="ECO:0007669"/>
    <property type="project" value="TreeGrafter"/>
</dbReference>
<dbReference type="InterPro" id="IPR050547">
    <property type="entry name" value="DEAD_box_RNA_helicases"/>
</dbReference>
<dbReference type="GO" id="GO:0033592">
    <property type="term" value="F:RNA strand annealing activity"/>
    <property type="evidence" value="ECO:0007669"/>
    <property type="project" value="TreeGrafter"/>
</dbReference>
<dbReference type="GO" id="GO:0003724">
    <property type="term" value="F:RNA helicase activity"/>
    <property type="evidence" value="ECO:0007669"/>
    <property type="project" value="UniProtKB-EC"/>
</dbReference>